<dbReference type="InterPro" id="IPR015265">
    <property type="entry name" value="PuR_N"/>
</dbReference>
<dbReference type="GO" id="GO:0045892">
    <property type="term" value="P:negative regulation of DNA-templated transcription"/>
    <property type="evidence" value="ECO:0007669"/>
    <property type="project" value="InterPro"/>
</dbReference>
<keyword evidence="9" id="KW-1185">Reference proteome</keyword>
<evidence type="ECO:0000256" key="5">
    <source>
        <dbReference type="ARBA" id="ARBA00049656"/>
    </source>
</evidence>
<dbReference type="SUPFAM" id="SSF53271">
    <property type="entry name" value="PRTase-like"/>
    <property type="match status" value="1"/>
</dbReference>
<sequence>MKLKRNERIGAIVKILTEHPNKTFTLSYFTEKFNTAKSTLSEDVMLVKSVFERMKLGRVITIPGASGGVRYIPDVSKDEVYNFLQTISKKIQSEDRVLPGGFLYLIDIIYDPDIVASIGNIFASVIDYTNVDYLVTIETKGIPMALMTAKAMNIPLLIIRKNSKISEGSSLGITYVSGTSGTVQTMSLPRRNIKEGSRVILIDDFMRGGGTLKGMHDLMKEFKVEVAATGVLISTTKPEEKMIDNYFSLLELDEQSVKNKVWPNEKIINKISENLNL</sequence>
<evidence type="ECO:0000313" key="9">
    <source>
        <dbReference type="Proteomes" id="UP000243406"/>
    </source>
</evidence>
<dbReference type="EMBL" id="FUYN01000002">
    <property type="protein sequence ID" value="SKB41929.1"/>
    <property type="molecule type" value="Genomic_DNA"/>
</dbReference>
<feature type="domain" description="Phosphoribosyltransferase" evidence="6">
    <location>
        <begin position="108"/>
        <end position="261"/>
    </location>
</feature>
<comment type="subunit">
    <text evidence="1">Homodimer.</text>
</comment>
<keyword evidence="4" id="KW-0804">Transcription</keyword>
<evidence type="ECO:0000313" key="8">
    <source>
        <dbReference type="EMBL" id="SKB41929.1"/>
    </source>
</evidence>
<dbReference type="GO" id="GO:0003677">
    <property type="term" value="F:DNA binding"/>
    <property type="evidence" value="ECO:0007669"/>
    <property type="project" value="UniProtKB-KW"/>
</dbReference>
<dbReference type="Pfam" id="PF00156">
    <property type="entry name" value="Pribosyltran"/>
    <property type="match status" value="1"/>
</dbReference>
<dbReference type="NCBIfam" id="TIGR01743">
    <property type="entry name" value="purR_Bsub"/>
    <property type="match status" value="1"/>
</dbReference>
<dbReference type="InterPro" id="IPR050118">
    <property type="entry name" value="Pur/Pyrimidine_PRTase"/>
</dbReference>
<dbReference type="GO" id="GO:0045982">
    <property type="term" value="P:negative regulation of purine nucleobase metabolic process"/>
    <property type="evidence" value="ECO:0007669"/>
    <property type="project" value="InterPro"/>
</dbReference>
<dbReference type="AlphaFoldDB" id="A0A1T5B495"/>
<protein>
    <submittedName>
        <fullName evidence="8">Purine operon repressor, PurR</fullName>
    </submittedName>
</protein>
<dbReference type="InterPro" id="IPR000836">
    <property type="entry name" value="PRTase_dom"/>
</dbReference>
<evidence type="ECO:0000259" key="7">
    <source>
        <dbReference type="Pfam" id="PF09182"/>
    </source>
</evidence>
<dbReference type="InterPro" id="IPR036390">
    <property type="entry name" value="WH_DNA-bd_sf"/>
</dbReference>
<dbReference type="InterPro" id="IPR036388">
    <property type="entry name" value="WH-like_DNA-bd_sf"/>
</dbReference>
<name>A0A1T5B495_9FIRM</name>
<evidence type="ECO:0000256" key="3">
    <source>
        <dbReference type="ARBA" id="ARBA00023125"/>
    </source>
</evidence>
<evidence type="ECO:0000256" key="1">
    <source>
        <dbReference type="ARBA" id="ARBA00011738"/>
    </source>
</evidence>
<evidence type="ECO:0000256" key="4">
    <source>
        <dbReference type="ARBA" id="ARBA00023163"/>
    </source>
</evidence>
<dbReference type="PANTHER" id="PTHR43864">
    <property type="entry name" value="HYPOXANTHINE/GUANINE PHOSPHORIBOSYLTRANSFERASE"/>
    <property type="match status" value="1"/>
</dbReference>
<dbReference type="InterPro" id="IPR010078">
    <property type="entry name" value="PurR_Bsub"/>
</dbReference>
<dbReference type="Pfam" id="PF09182">
    <property type="entry name" value="PuR_N"/>
    <property type="match status" value="1"/>
</dbReference>
<dbReference type="Gene3D" id="1.10.10.10">
    <property type="entry name" value="Winged helix-like DNA-binding domain superfamily/Winged helix DNA-binding domain"/>
    <property type="match status" value="1"/>
</dbReference>
<comment type="similarity">
    <text evidence="5">Belongs to the purine/pyrimidine phosphoribosyltransferase family. PurR subfamily.</text>
</comment>
<dbReference type="Gene3D" id="3.40.50.2020">
    <property type="match status" value="1"/>
</dbReference>
<dbReference type="InterPro" id="IPR029057">
    <property type="entry name" value="PRTase-like"/>
</dbReference>
<proteinExistence type="inferred from homology"/>
<keyword evidence="2" id="KW-0805">Transcription regulation</keyword>
<dbReference type="CDD" id="cd06223">
    <property type="entry name" value="PRTases_typeI"/>
    <property type="match status" value="1"/>
</dbReference>
<dbReference type="RefSeq" id="WP_013360693.1">
    <property type="nucleotide sequence ID" value="NZ_CP154629.1"/>
</dbReference>
<reference evidence="9" key="1">
    <citation type="submission" date="2017-02" db="EMBL/GenBank/DDBJ databases">
        <authorList>
            <person name="Varghese N."/>
            <person name="Submissions S."/>
        </authorList>
    </citation>
    <scope>NUCLEOTIDE SEQUENCE [LARGE SCALE GENOMIC DNA]</scope>
    <source>
        <strain evidence="9">ATCC 35199</strain>
    </source>
</reference>
<dbReference type="Proteomes" id="UP000243406">
    <property type="component" value="Unassembled WGS sequence"/>
</dbReference>
<gene>
    <name evidence="8" type="ORF">SAMN02745120_1436</name>
</gene>
<keyword evidence="3" id="KW-0238">DNA-binding</keyword>
<feature type="domain" description="Bacterial purine repressor N-terminal" evidence="7">
    <location>
        <begin position="4"/>
        <end position="73"/>
    </location>
</feature>
<organism evidence="8 9">
    <name type="scientific">Acetoanaerobium noterae</name>
    <dbReference type="NCBI Taxonomy" id="745369"/>
    <lineage>
        <taxon>Bacteria</taxon>
        <taxon>Bacillati</taxon>
        <taxon>Bacillota</taxon>
        <taxon>Clostridia</taxon>
        <taxon>Peptostreptococcales</taxon>
        <taxon>Filifactoraceae</taxon>
        <taxon>Acetoanaerobium</taxon>
    </lineage>
</organism>
<accession>A0A1T5B495</accession>
<evidence type="ECO:0000259" key="6">
    <source>
        <dbReference type="Pfam" id="PF00156"/>
    </source>
</evidence>
<dbReference type="SUPFAM" id="SSF46785">
    <property type="entry name" value="Winged helix' DNA-binding domain"/>
    <property type="match status" value="1"/>
</dbReference>
<evidence type="ECO:0000256" key="2">
    <source>
        <dbReference type="ARBA" id="ARBA00023015"/>
    </source>
</evidence>
<dbReference type="PANTHER" id="PTHR43864:SF2">
    <property type="entry name" value="PUR OPERON REPRESSOR"/>
    <property type="match status" value="1"/>
</dbReference>
<dbReference type="OrthoDB" id="4213751at2"/>